<dbReference type="AlphaFoldDB" id="A0A8H8DD23"/>
<comment type="function">
    <text evidence="5">Required for proper homologous chromosome pairing and efficient cross-over and intragenic recombination during meiosis.</text>
</comment>
<dbReference type="GO" id="GO:0007131">
    <property type="term" value="P:reciprocal meiotic recombination"/>
    <property type="evidence" value="ECO:0007669"/>
    <property type="project" value="InterPro"/>
</dbReference>
<feature type="coiled-coil region" evidence="6">
    <location>
        <begin position="76"/>
        <end position="149"/>
    </location>
</feature>
<evidence type="ECO:0000313" key="8">
    <source>
        <dbReference type="EMBL" id="KAG5420485.1"/>
    </source>
</evidence>
<accession>A0A8H8DD23</accession>
<comment type="caution">
    <text evidence="8">The sequence shown here is derived from an EMBL/GenBank/DDBJ whole genome shotgun (WGS) entry which is preliminary data.</text>
</comment>
<evidence type="ECO:0000256" key="2">
    <source>
        <dbReference type="ARBA" id="ARBA00005981"/>
    </source>
</evidence>
<dbReference type="OrthoDB" id="9978204at2759"/>
<evidence type="ECO:0000256" key="5">
    <source>
        <dbReference type="PIRNR" id="PIRNR026991"/>
    </source>
</evidence>
<dbReference type="SUPFAM" id="SSF46966">
    <property type="entry name" value="Spectrin repeat"/>
    <property type="match status" value="1"/>
</dbReference>
<dbReference type="GO" id="GO:0005634">
    <property type="term" value="C:nucleus"/>
    <property type="evidence" value="ECO:0007669"/>
    <property type="project" value="UniProtKB-SubCell"/>
</dbReference>
<dbReference type="InterPro" id="IPR040453">
    <property type="entry name" value="Mnd1_HTH"/>
</dbReference>
<keyword evidence="4 5" id="KW-0539">Nucleus</keyword>
<evidence type="ECO:0000313" key="9">
    <source>
        <dbReference type="Proteomes" id="UP000669133"/>
    </source>
</evidence>
<dbReference type="PIRSF" id="PIRSF026991">
    <property type="entry name" value="Mnd1"/>
    <property type="match status" value="1"/>
</dbReference>
<reference evidence="8 9" key="1">
    <citation type="submission" date="2020-12" db="EMBL/GenBank/DDBJ databases">
        <title>Effect of drift, selection, and recombination on the evolution of hybrid genomes in Candida yeast pathogens.</title>
        <authorList>
            <person name="Mixao V."/>
            <person name="Ksiezopolska E."/>
            <person name="Saus E."/>
            <person name="Boekhout T."/>
            <person name="Gacser A."/>
            <person name="Gabaldon T."/>
        </authorList>
    </citation>
    <scope>NUCLEOTIDE SEQUENCE [LARGE SCALE GENOMIC DNA]</scope>
    <source>
        <strain evidence="8 9">BP57</strain>
    </source>
</reference>
<feature type="domain" description="Mnd1 HTH" evidence="7">
    <location>
        <begin position="17"/>
        <end position="74"/>
    </location>
</feature>
<gene>
    <name evidence="8" type="ORF">I9W82_002366</name>
</gene>
<name>A0A8H8DD23_9ASCO</name>
<dbReference type="Proteomes" id="UP000669133">
    <property type="component" value="Unassembled WGS sequence"/>
</dbReference>
<dbReference type="EMBL" id="JAEOAQ010000002">
    <property type="protein sequence ID" value="KAG5420485.1"/>
    <property type="molecule type" value="Genomic_DNA"/>
</dbReference>
<organism evidence="8 9">
    <name type="scientific">Candida metapsilosis</name>
    <dbReference type="NCBI Taxonomy" id="273372"/>
    <lineage>
        <taxon>Eukaryota</taxon>
        <taxon>Fungi</taxon>
        <taxon>Dikarya</taxon>
        <taxon>Ascomycota</taxon>
        <taxon>Saccharomycotina</taxon>
        <taxon>Pichiomycetes</taxon>
        <taxon>Debaryomycetaceae</taxon>
        <taxon>Candida/Lodderomyces clade</taxon>
        <taxon>Candida</taxon>
    </lineage>
</organism>
<comment type="similarity">
    <text evidence="2 5">Belongs to the MND1 family.</text>
</comment>
<evidence type="ECO:0000256" key="3">
    <source>
        <dbReference type="ARBA" id="ARBA00023054"/>
    </source>
</evidence>
<evidence type="ECO:0000256" key="4">
    <source>
        <dbReference type="ARBA" id="ARBA00023242"/>
    </source>
</evidence>
<evidence type="ECO:0000259" key="7">
    <source>
        <dbReference type="Pfam" id="PF03962"/>
    </source>
</evidence>
<dbReference type="Pfam" id="PF03962">
    <property type="entry name" value="Mnd1"/>
    <property type="match status" value="1"/>
</dbReference>
<keyword evidence="3 6" id="KW-0175">Coiled coil</keyword>
<dbReference type="GeneID" id="93650995"/>
<protein>
    <recommendedName>
        <fullName evidence="5">Meiotic nuclear division protein 1</fullName>
    </recommendedName>
</protein>
<proteinExistence type="inferred from homology"/>
<evidence type="ECO:0000256" key="1">
    <source>
        <dbReference type="ARBA" id="ARBA00004123"/>
    </source>
</evidence>
<sequence length="202" mass="23529">MAPKKTVSHEEKLKILHSWFQSSHDFYTLKEIEQKASKACKIPGMQVKELVSNLVDEGLIQQEKSGTTNLYWSFTYTDMMSKIEKAKRLKHDLETKRKFRDQLQHELEVLQTERSADVVPERSSQLKELNELYAEVDQLSEQNKQLQQYQEVEKLKAGIEFFADSIEIMISWLSNQSGVQGSELKKEMGIPLDLDNYDLKPM</sequence>
<comment type="subcellular location">
    <subcellularLocation>
        <location evidence="1 5">Nucleus</location>
    </subcellularLocation>
</comment>
<dbReference type="RefSeq" id="XP_067549601.1">
    <property type="nucleotide sequence ID" value="XM_067691213.1"/>
</dbReference>
<evidence type="ECO:0000256" key="6">
    <source>
        <dbReference type="SAM" id="Coils"/>
    </source>
</evidence>
<keyword evidence="9" id="KW-1185">Reference proteome</keyword>
<dbReference type="InterPro" id="IPR005647">
    <property type="entry name" value="Mnd1"/>
</dbReference>
<dbReference type="GO" id="GO:0003690">
    <property type="term" value="F:double-stranded DNA binding"/>
    <property type="evidence" value="ECO:0007669"/>
    <property type="project" value="InterPro"/>
</dbReference>